<dbReference type="GO" id="GO:0006260">
    <property type="term" value="P:DNA replication"/>
    <property type="evidence" value="ECO:0007669"/>
    <property type="project" value="InterPro"/>
</dbReference>
<dbReference type="AlphaFoldDB" id="A0A7X2TR22"/>
<proteinExistence type="predicted"/>
<dbReference type="GO" id="GO:0003677">
    <property type="term" value="F:DNA binding"/>
    <property type="evidence" value="ECO:0007669"/>
    <property type="project" value="InterPro"/>
</dbReference>
<keyword evidence="4" id="KW-1185">Reference proteome</keyword>
<evidence type="ECO:0000313" key="3">
    <source>
        <dbReference type="EMBL" id="MSU06367.1"/>
    </source>
</evidence>
<comment type="caution">
    <text evidence="3">The sequence shown here is derived from an EMBL/GenBank/DDBJ whole genome shotgun (WGS) entry which is preliminary data.</text>
</comment>
<evidence type="ECO:0000259" key="2">
    <source>
        <dbReference type="Pfam" id="PF12002"/>
    </source>
</evidence>
<evidence type="ECO:0000256" key="1">
    <source>
        <dbReference type="SAM" id="MobiDB-lite"/>
    </source>
</evidence>
<dbReference type="Gene3D" id="1.20.272.10">
    <property type="match status" value="1"/>
</dbReference>
<dbReference type="SUPFAM" id="SSF48019">
    <property type="entry name" value="post-AAA+ oligomerization domain-like"/>
    <property type="match status" value="1"/>
</dbReference>
<dbReference type="Pfam" id="PF12002">
    <property type="entry name" value="MgsA_C"/>
    <property type="match status" value="1"/>
</dbReference>
<reference evidence="3 4" key="1">
    <citation type="submission" date="2019-08" db="EMBL/GenBank/DDBJ databases">
        <title>In-depth cultivation of the pig gut microbiome towards novel bacterial diversity and tailored functional studies.</title>
        <authorList>
            <person name="Wylensek D."/>
            <person name="Hitch T.C.A."/>
            <person name="Clavel T."/>
        </authorList>
    </citation>
    <scope>NUCLEOTIDE SEQUENCE [LARGE SCALE GENOMIC DNA]</scope>
    <source>
        <strain evidence="3 4">NM-380-WT-3C1</strain>
    </source>
</reference>
<accession>A0A7X2TR22</accession>
<protein>
    <recommendedName>
        <fullName evidence="2">MgsA AAA+ ATPase C-terminal domain-containing protein</fullName>
    </recommendedName>
</protein>
<evidence type="ECO:0000313" key="4">
    <source>
        <dbReference type="Proteomes" id="UP000460549"/>
    </source>
</evidence>
<dbReference type="InterPro" id="IPR021886">
    <property type="entry name" value="MgsA_C"/>
</dbReference>
<dbReference type="RefSeq" id="WP_154425340.1">
    <property type="nucleotide sequence ID" value="NZ_JAQYGB010000030.1"/>
</dbReference>
<gene>
    <name evidence="3" type="ORF">FYJ80_06180</name>
</gene>
<feature type="domain" description="MgsA AAA+ ATPase C-terminal" evidence="2">
    <location>
        <begin position="43"/>
        <end position="159"/>
    </location>
</feature>
<organism evidence="3 4">
    <name type="scientific">Bullifex porci</name>
    <dbReference type="NCBI Taxonomy" id="2606638"/>
    <lineage>
        <taxon>Bacteria</taxon>
        <taxon>Pseudomonadati</taxon>
        <taxon>Spirochaetota</taxon>
        <taxon>Spirochaetia</taxon>
        <taxon>Spirochaetales</taxon>
        <taxon>Spirochaetaceae</taxon>
        <taxon>Bullifex</taxon>
    </lineage>
</organism>
<sequence>MPDFPYDPWQKCQTRSGLAADLVISALQKEIRRNHAENAATLAYEMITTSEDMEEYLWFRLKTISVEDVGLANPMAAVLIGVLDYMRKTFKQPGDRGLLAIHAVRYLCESKKDRSSDEMYNWIIKEYKRGNLKPIIPDYAIDKHTLKGQQEGRNEDDFYSTGSQVSPEWEDRDKTYRERVLKILEEEKNNK</sequence>
<name>A0A7X2TR22_9SPIO</name>
<dbReference type="EMBL" id="VUNN01000010">
    <property type="protein sequence ID" value="MSU06367.1"/>
    <property type="molecule type" value="Genomic_DNA"/>
</dbReference>
<dbReference type="InterPro" id="IPR008921">
    <property type="entry name" value="DNA_pol3_clamp-load_cplx_C"/>
</dbReference>
<feature type="region of interest" description="Disordered" evidence="1">
    <location>
        <begin position="151"/>
        <end position="172"/>
    </location>
</feature>
<dbReference type="Proteomes" id="UP000460549">
    <property type="component" value="Unassembled WGS sequence"/>
</dbReference>